<dbReference type="Proteomes" id="UP000246121">
    <property type="component" value="Unassembled WGS sequence"/>
</dbReference>
<dbReference type="InterPro" id="IPR046836">
    <property type="entry name" value="RHS_C"/>
</dbReference>
<dbReference type="VEuPathDB" id="TriTrypDB:TcCL_ESM02539"/>
<dbReference type="VEuPathDB" id="TriTrypDB:TcG_10234"/>
<name>A0A2V2V7V2_TRYCR</name>
<proteinExistence type="predicted"/>
<reference evidence="2 3" key="1">
    <citation type="journal article" date="2018" name="Microb. Genom.">
        <title>Expanding an expanded genome: long-read sequencing of Trypanosoma cruzi.</title>
        <authorList>
            <person name="Berna L."/>
            <person name="Rodriguez M."/>
            <person name="Chiribao M.L."/>
            <person name="Parodi-Talice A."/>
            <person name="Pita S."/>
            <person name="Rijo G."/>
            <person name="Alvarez-Valin F."/>
            <person name="Robello C."/>
        </authorList>
    </citation>
    <scope>NUCLEOTIDE SEQUENCE [LARGE SCALE GENOMIC DNA]</scope>
    <source>
        <strain evidence="2 3">Dm28c</strain>
    </source>
</reference>
<evidence type="ECO:0000313" key="3">
    <source>
        <dbReference type="Proteomes" id="UP000246121"/>
    </source>
</evidence>
<dbReference type="InterPro" id="IPR006518">
    <property type="entry name" value="Trypano_RHS"/>
</dbReference>
<gene>
    <name evidence="2" type="ORF">C4B63_37g416</name>
</gene>
<dbReference type="VEuPathDB" id="TriTrypDB:TCDM_10660"/>
<dbReference type="VEuPathDB" id="TriTrypDB:TCSYLVIO_010872"/>
<dbReference type="AlphaFoldDB" id="A0A2V2V7V2"/>
<feature type="domain" description="Retrotransposon hot spot protein,C-terminal" evidence="1">
    <location>
        <begin position="1"/>
        <end position="139"/>
    </location>
</feature>
<comment type="caution">
    <text evidence="2">The sequence shown here is derived from an EMBL/GenBank/DDBJ whole genome shotgun (WGS) entry which is preliminary data.</text>
</comment>
<organism evidence="2 3">
    <name type="scientific">Trypanosoma cruzi</name>
    <dbReference type="NCBI Taxonomy" id="5693"/>
    <lineage>
        <taxon>Eukaryota</taxon>
        <taxon>Discoba</taxon>
        <taxon>Euglenozoa</taxon>
        <taxon>Kinetoplastea</taxon>
        <taxon>Metakinetoplastina</taxon>
        <taxon>Trypanosomatida</taxon>
        <taxon>Trypanosomatidae</taxon>
        <taxon>Trypanosoma</taxon>
        <taxon>Schizotrypanum</taxon>
    </lineage>
</organism>
<dbReference type="VEuPathDB" id="TriTrypDB:TcBrA4_0157770"/>
<dbReference type="EMBL" id="PRFA01000037">
    <property type="protein sequence ID" value="PWU92460.1"/>
    <property type="molecule type" value="Genomic_DNA"/>
</dbReference>
<dbReference type="VEuPathDB" id="TriTrypDB:C4B63_37g416"/>
<protein>
    <submittedName>
        <fullName evidence="2">Putative retrotransposon hot spot (RHS) protein</fullName>
    </submittedName>
</protein>
<dbReference type="Pfam" id="PF07999">
    <property type="entry name" value="RHSP"/>
    <property type="match status" value="1"/>
</dbReference>
<dbReference type="NCBIfam" id="TIGR01631">
    <property type="entry name" value="Trypano_RHS"/>
    <property type="match status" value="1"/>
</dbReference>
<evidence type="ECO:0000259" key="1">
    <source>
        <dbReference type="Pfam" id="PF07999"/>
    </source>
</evidence>
<evidence type="ECO:0000313" key="2">
    <source>
        <dbReference type="EMBL" id="PWU92460.1"/>
    </source>
</evidence>
<dbReference type="VEuPathDB" id="TriTrypDB:C3747_82g197"/>
<sequence>MDKLGPILRYIFDEGDYKYWIGNCHNLVDRTTSWGIQRYFVFGAFKLWEGNNALEYLARVVRVRGKTGGSEILFNVPVSAHLGNKTLFKSAKLMQQHDFNFLISGLTVYLISENFGRSTVFAFLNGSFVRAIERRLRELRPSPQRQSHRCALAVYSQERPTRHHVLPPLEHFSERIDVECGVLYIPAVENFPLVDGFFFMDSNPMTLVGLRMATAGGHHTTTSTVRQFTEYLAAYFNDREGLSQELSWEIIYVQHADE</sequence>
<accession>A0A2V2V7V2</accession>